<comment type="subcellular location">
    <subcellularLocation>
        <location evidence="2">Cytoplasm</location>
    </subcellularLocation>
</comment>
<comment type="similarity">
    <text evidence="1 2">Belongs to the CutC family.</text>
</comment>
<dbReference type="GO" id="GO:0005737">
    <property type="term" value="C:cytoplasm"/>
    <property type="evidence" value="ECO:0007669"/>
    <property type="project" value="UniProtKB-SubCell"/>
</dbReference>
<evidence type="ECO:0000313" key="4">
    <source>
        <dbReference type="Proteomes" id="UP000295210"/>
    </source>
</evidence>
<evidence type="ECO:0000313" key="3">
    <source>
        <dbReference type="EMBL" id="TCK72140.1"/>
    </source>
</evidence>
<dbReference type="HAMAP" id="MF_00795">
    <property type="entry name" value="CutC"/>
    <property type="match status" value="1"/>
</dbReference>
<sequence>MEPIKLEMCIESVESAVAADLGGAQRVELCANLLEGGTTPSAGTIAAARARVKLGIQVMIRPRGGDFLYTDAEFEAMQHDIRVAKDLGADGIVFGLLNADGTVDRERTSRLVELAAPLPVTFHRAIDVSRDLMEALETVIATGCARVLTSGGEPSVVDGAEVVARMVRAAGDRILVMPGCGITTGNVRSILATTGAHEVHVALEEPLPSGMTYRKPEIPMGGVEGREYLRFLTAQAAVAELVATISG</sequence>
<dbReference type="Gene3D" id="3.20.20.380">
    <property type="entry name" value="Copper homeostasis (CutC) domain"/>
    <property type="match status" value="1"/>
</dbReference>
<reference evidence="3 4" key="1">
    <citation type="submission" date="2019-03" db="EMBL/GenBank/DDBJ databases">
        <title>Genomic Encyclopedia of Type Strains, Phase IV (KMG-IV): sequencing the most valuable type-strain genomes for metagenomic binning, comparative biology and taxonomic classification.</title>
        <authorList>
            <person name="Goeker M."/>
        </authorList>
    </citation>
    <scope>NUCLEOTIDE SEQUENCE [LARGE SCALE GENOMIC DNA]</scope>
    <source>
        <strain evidence="3 4">DSM 103428</strain>
    </source>
</reference>
<dbReference type="PANTHER" id="PTHR12598">
    <property type="entry name" value="COPPER HOMEOSTASIS PROTEIN CUTC"/>
    <property type="match status" value="1"/>
</dbReference>
<dbReference type="InterPro" id="IPR036822">
    <property type="entry name" value="CutC-like_dom_sf"/>
</dbReference>
<evidence type="ECO:0000256" key="2">
    <source>
        <dbReference type="HAMAP-Rule" id="MF_00795"/>
    </source>
</evidence>
<dbReference type="Pfam" id="PF03932">
    <property type="entry name" value="CutC"/>
    <property type="match status" value="1"/>
</dbReference>
<dbReference type="PANTHER" id="PTHR12598:SF0">
    <property type="entry name" value="COPPER HOMEOSTASIS PROTEIN CUTC HOMOLOG"/>
    <property type="match status" value="1"/>
</dbReference>
<dbReference type="CDD" id="cd00945">
    <property type="entry name" value="Aldolase_Class_I"/>
    <property type="match status" value="1"/>
</dbReference>
<keyword evidence="2" id="KW-0963">Cytoplasm</keyword>
<dbReference type="SUPFAM" id="SSF110395">
    <property type="entry name" value="CutC-like"/>
    <property type="match status" value="1"/>
</dbReference>
<organism evidence="3 4">
    <name type="scientific">Acidipila rosea</name>
    <dbReference type="NCBI Taxonomy" id="768535"/>
    <lineage>
        <taxon>Bacteria</taxon>
        <taxon>Pseudomonadati</taxon>
        <taxon>Acidobacteriota</taxon>
        <taxon>Terriglobia</taxon>
        <taxon>Terriglobales</taxon>
        <taxon>Acidobacteriaceae</taxon>
        <taxon>Acidipila</taxon>
    </lineage>
</organism>
<dbReference type="FunFam" id="3.20.20.380:FF:000001">
    <property type="entry name" value="Copper homeostasis protein CutC"/>
    <property type="match status" value="1"/>
</dbReference>
<dbReference type="AlphaFoldDB" id="A0A4R1L513"/>
<dbReference type="GO" id="GO:0005507">
    <property type="term" value="F:copper ion binding"/>
    <property type="evidence" value="ECO:0007669"/>
    <property type="project" value="TreeGrafter"/>
</dbReference>
<dbReference type="InterPro" id="IPR005627">
    <property type="entry name" value="CutC-like"/>
</dbReference>
<accession>A0A4R1L513</accession>
<dbReference type="Proteomes" id="UP000295210">
    <property type="component" value="Unassembled WGS sequence"/>
</dbReference>
<comment type="caution">
    <text evidence="2">Once thought to be involved in copper homeostasis, experiments in E.coli have shown this is not the case.</text>
</comment>
<dbReference type="EMBL" id="SMGK01000004">
    <property type="protein sequence ID" value="TCK72140.1"/>
    <property type="molecule type" value="Genomic_DNA"/>
</dbReference>
<proteinExistence type="inferred from homology"/>
<comment type="caution">
    <text evidence="3">The sequence shown here is derived from an EMBL/GenBank/DDBJ whole genome shotgun (WGS) entry which is preliminary data.</text>
</comment>
<keyword evidence="4" id="KW-1185">Reference proteome</keyword>
<gene>
    <name evidence="2" type="primary">cutC</name>
    <name evidence="3" type="ORF">C7378_2773</name>
</gene>
<protein>
    <recommendedName>
        <fullName evidence="2">PF03932 family protein CutC</fullName>
    </recommendedName>
</protein>
<evidence type="ECO:0000256" key="1">
    <source>
        <dbReference type="ARBA" id="ARBA00007768"/>
    </source>
</evidence>
<name>A0A4R1L513_9BACT</name>